<dbReference type="Proteomes" id="UP000277326">
    <property type="component" value="Unassembled WGS sequence"/>
</dbReference>
<dbReference type="EMBL" id="REFS01000006">
    <property type="protein sequence ID" value="RMB12814.1"/>
    <property type="molecule type" value="Genomic_DNA"/>
</dbReference>
<dbReference type="KEGG" id="haer:DU502_14910"/>
<gene>
    <name evidence="3" type="ORF">ATH50_2969</name>
    <name evidence="2" type="ORF">DU502_14910</name>
</gene>
<evidence type="ECO:0000313" key="5">
    <source>
        <dbReference type="Proteomes" id="UP000282007"/>
    </source>
</evidence>
<keyword evidence="5" id="KW-1185">Reference proteome</keyword>
<dbReference type="AlphaFoldDB" id="A0A3M0CTK2"/>
<reference evidence="3" key="3">
    <citation type="submission" date="2018-10" db="EMBL/GenBank/DDBJ databases">
        <authorList>
            <person name="Whitman W."/>
            <person name="Huntemann M."/>
            <person name="Clum A."/>
            <person name="Pillay M."/>
            <person name="Palaniappan K."/>
            <person name="Varghese N."/>
            <person name="Mikhailova N."/>
            <person name="Stamatis D."/>
            <person name="Reddy T."/>
            <person name="Daum C."/>
            <person name="Shapiro N."/>
            <person name="Ivanova N."/>
            <person name="Kyrpides N."/>
            <person name="Woyke T."/>
        </authorList>
    </citation>
    <scope>NUCLEOTIDE SEQUENCE</scope>
    <source>
        <strain evidence="3">CGMCC 1.10124</strain>
    </source>
</reference>
<feature type="domain" description="DUF7344" evidence="1">
    <location>
        <begin position="10"/>
        <end position="80"/>
    </location>
</feature>
<dbReference type="RefSeq" id="WP_121921542.1">
    <property type="nucleotide sequence ID" value="NZ_CP034145.1"/>
</dbReference>
<reference evidence="3 4" key="1">
    <citation type="journal article" date="2015" name="Stand. Genomic Sci.">
        <title>Genomic Encyclopedia of Bacterial and Archaeal Type Strains, Phase III: the genomes of soil and plant-associated and newly described type strains.</title>
        <authorList>
            <person name="Whitman W.B."/>
            <person name="Woyke T."/>
            <person name="Klenk H.P."/>
            <person name="Zhou Y."/>
            <person name="Lilburn T.G."/>
            <person name="Beck B.J."/>
            <person name="De Vos P."/>
            <person name="Vandamme P."/>
            <person name="Eisen J.A."/>
            <person name="Garrity G."/>
            <person name="Hugenholtz P."/>
            <person name="Kyrpides N.C."/>
        </authorList>
    </citation>
    <scope>NUCLEOTIDE SEQUENCE [LARGE SCALE GENOMIC DNA]</scope>
    <source>
        <strain evidence="3 4">CGMCC 1.10124</strain>
    </source>
</reference>
<dbReference type="Pfam" id="PF24035">
    <property type="entry name" value="DUF7344"/>
    <property type="match status" value="1"/>
</dbReference>
<dbReference type="Gene3D" id="1.10.10.10">
    <property type="entry name" value="Winged helix-like DNA-binding domain superfamily/Winged helix DNA-binding domain"/>
    <property type="match status" value="1"/>
</dbReference>
<evidence type="ECO:0000313" key="2">
    <source>
        <dbReference type="EMBL" id="AZH26583.1"/>
    </source>
</evidence>
<dbReference type="GeneID" id="38472602"/>
<protein>
    <recommendedName>
        <fullName evidence="1">DUF7344 domain-containing protein</fullName>
    </recommendedName>
</protein>
<dbReference type="EMBL" id="CP034145">
    <property type="protein sequence ID" value="AZH26583.1"/>
    <property type="molecule type" value="Genomic_DNA"/>
</dbReference>
<dbReference type="InterPro" id="IPR036388">
    <property type="entry name" value="WH-like_DNA-bd_sf"/>
</dbReference>
<dbReference type="InterPro" id="IPR055768">
    <property type="entry name" value="DUF7344"/>
</dbReference>
<accession>A0A3M0CTK2</accession>
<dbReference type="OrthoDB" id="241828at2157"/>
<proteinExistence type="predicted"/>
<reference evidence="2 5" key="2">
    <citation type="submission" date="2018-07" db="EMBL/GenBank/DDBJ databases">
        <title>Genome sequences of Haloplanus aerogenes JCM 16430T.</title>
        <authorList>
            <person name="Kim Y.B."/>
            <person name="Roh S.W."/>
        </authorList>
    </citation>
    <scope>NUCLEOTIDE SEQUENCE [LARGE SCALE GENOMIC DNA]</scope>
    <source>
        <strain evidence="2 5">JCM 16430</strain>
    </source>
</reference>
<evidence type="ECO:0000313" key="4">
    <source>
        <dbReference type="Proteomes" id="UP000277326"/>
    </source>
</evidence>
<dbReference type="Proteomes" id="UP000282007">
    <property type="component" value="Chromosome"/>
</dbReference>
<evidence type="ECO:0000259" key="1">
    <source>
        <dbReference type="Pfam" id="PF24035"/>
    </source>
</evidence>
<name>A0A3M0CTK2_9EURY</name>
<evidence type="ECO:0000313" key="3">
    <source>
        <dbReference type="EMBL" id="RMB12814.1"/>
    </source>
</evidence>
<organism evidence="3 4">
    <name type="scientific">Haloplanus aerogenes</name>
    <dbReference type="NCBI Taxonomy" id="660522"/>
    <lineage>
        <taxon>Archaea</taxon>
        <taxon>Methanobacteriati</taxon>
        <taxon>Methanobacteriota</taxon>
        <taxon>Stenosarchaea group</taxon>
        <taxon>Halobacteria</taxon>
        <taxon>Halobacteriales</taxon>
        <taxon>Haloferacaceae</taxon>
        <taxon>Haloplanus</taxon>
    </lineage>
</organism>
<sequence>MWTHAADDAFRALADEKRRLVVRYLVNDDEGVASYEEVIDYVASRCSVGSERASIALRHSILPTLAETDLLRYDHDAERIRYRPNELVEDALRVVDGA</sequence>